<feature type="modified residue" description="4-aspartylphosphate" evidence="2">
    <location>
        <position position="53"/>
    </location>
</feature>
<dbReference type="SMART" id="SM00862">
    <property type="entry name" value="Trans_reg_C"/>
    <property type="match status" value="1"/>
</dbReference>
<dbReference type="InterPro" id="IPR011006">
    <property type="entry name" value="CheY-like_superfamily"/>
</dbReference>
<feature type="DNA-binding region" description="OmpR/PhoB-type" evidence="3">
    <location>
        <begin position="127"/>
        <end position="225"/>
    </location>
</feature>
<dbReference type="CDD" id="cd00383">
    <property type="entry name" value="trans_reg_C"/>
    <property type="match status" value="1"/>
</dbReference>
<evidence type="ECO:0000313" key="7">
    <source>
        <dbReference type="Proteomes" id="UP001193035"/>
    </source>
</evidence>
<keyword evidence="7" id="KW-1185">Reference proteome</keyword>
<dbReference type="InterPro" id="IPR001789">
    <property type="entry name" value="Sig_transdc_resp-reg_receiver"/>
</dbReference>
<evidence type="ECO:0000256" key="1">
    <source>
        <dbReference type="ARBA" id="ARBA00023125"/>
    </source>
</evidence>
<protein>
    <submittedName>
        <fullName evidence="6">Response regulator transcription factor</fullName>
    </submittedName>
</protein>
<dbReference type="SMART" id="SM00448">
    <property type="entry name" value="REC"/>
    <property type="match status" value="1"/>
</dbReference>
<keyword evidence="2" id="KW-0597">Phosphoprotein</keyword>
<evidence type="ECO:0000313" key="6">
    <source>
        <dbReference type="EMBL" id="TMV06535.1"/>
    </source>
</evidence>
<accession>A0ABY2WV96</accession>
<dbReference type="RefSeq" id="WP_138843837.1">
    <property type="nucleotide sequence ID" value="NZ_VCPD01000005.1"/>
</dbReference>
<sequence>MSRRILVVEDDTETREFIAKGLAEEGYAVECAADGREGLYHATDGGFDAIVLDRMLPGLDGLSLVKSLRAAGLRTPVLMLTAMSAVDERVKGLRAGADDYLVKPFSFQELHARIEALLRRPQETEEASTLTCRDLEMDLLARRVSRGGRDITLTPREFQILEYFMRRKNRVVSRTMLLEGVWDYHFDPNTNVVDVHISKLRRQLDEGGEEPLIETVRGAGYMMSDG</sequence>
<dbReference type="Gene3D" id="3.40.50.2300">
    <property type="match status" value="1"/>
</dbReference>
<feature type="domain" description="OmpR/PhoB-type" evidence="5">
    <location>
        <begin position="127"/>
        <end position="225"/>
    </location>
</feature>
<dbReference type="Pfam" id="PF00072">
    <property type="entry name" value="Response_reg"/>
    <property type="match status" value="1"/>
</dbReference>
<dbReference type="Pfam" id="PF00486">
    <property type="entry name" value="Trans_reg_C"/>
    <property type="match status" value="1"/>
</dbReference>
<dbReference type="Gene3D" id="1.10.10.10">
    <property type="entry name" value="Winged helix-like DNA-binding domain superfamily/Winged helix DNA-binding domain"/>
    <property type="match status" value="1"/>
</dbReference>
<keyword evidence="1 3" id="KW-0238">DNA-binding</keyword>
<evidence type="ECO:0000256" key="3">
    <source>
        <dbReference type="PROSITE-ProRule" id="PRU01091"/>
    </source>
</evidence>
<name>A0ABY2WV96_9RHOB</name>
<dbReference type="Gene3D" id="6.10.250.690">
    <property type="match status" value="1"/>
</dbReference>
<dbReference type="InterPro" id="IPR036388">
    <property type="entry name" value="WH-like_DNA-bd_sf"/>
</dbReference>
<dbReference type="SUPFAM" id="SSF52172">
    <property type="entry name" value="CheY-like"/>
    <property type="match status" value="1"/>
</dbReference>
<feature type="domain" description="Response regulatory" evidence="4">
    <location>
        <begin position="4"/>
        <end position="118"/>
    </location>
</feature>
<dbReference type="EMBL" id="VCPD01000005">
    <property type="protein sequence ID" value="TMV06535.1"/>
    <property type="molecule type" value="Genomic_DNA"/>
</dbReference>
<dbReference type="InterPro" id="IPR039420">
    <property type="entry name" value="WalR-like"/>
</dbReference>
<gene>
    <name evidence="6" type="ORF">FGK63_15455</name>
</gene>
<dbReference type="Proteomes" id="UP001193035">
    <property type="component" value="Unassembled WGS sequence"/>
</dbReference>
<dbReference type="PANTHER" id="PTHR48111">
    <property type="entry name" value="REGULATOR OF RPOS"/>
    <property type="match status" value="1"/>
</dbReference>
<dbReference type="CDD" id="cd19935">
    <property type="entry name" value="REC_OmpR_CusR-like"/>
    <property type="match status" value="1"/>
</dbReference>
<evidence type="ECO:0000256" key="2">
    <source>
        <dbReference type="PROSITE-ProRule" id="PRU00169"/>
    </source>
</evidence>
<evidence type="ECO:0000259" key="4">
    <source>
        <dbReference type="PROSITE" id="PS50110"/>
    </source>
</evidence>
<proteinExistence type="predicted"/>
<comment type="caution">
    <text evidence="6">The sequence shown here is derived from an EMBL/GenBank/DDBJ whole genome shotgun (WGS) entry which is preliminary data.</text>
</comment>
<dbReference type="InterPro" id="IPR001867">
    <property type="entry name" value="OmpR/PhoB-type_DNA-bd"/>
</dbReference>
<reference evidence="6 7" key="1">
    <citation type="submission" date="2019-05" db="EMBL/GenBank/DDBJ databases">
        <title>Ruegeria sp. nov., isolated from tidal flat.</title>
        <authorList>
            <person name="Kim W."/>
        </authorList>
    </citation>
    <scope>NUCLEOTIDE SEQUENCE [LARGE SCALE GENOMIC DNA]</scope>
    <source>
        <strain evidence="6 7">CAU 1488</strain>
    </source>
</reference>
<dbReference type="PANTHER" id="PTHR48111:SF76">
    <property type="entry name" value="TWO-COMPONENT RESPONSE REGULATOR"/>
    <property type="match status" value="1"/>
</dbReference>
<dbReference type="PROSITE" id="PS50110">
    <property type="entry name" value="RESPONSE_REGULATORY"/>
    <property type="match status" value="1"/>
</dbReference>
<dbReference type="PROSITE" id="PS51755">
    <property type="entry name" value="OMPR_PHOB"/>
    <property type="match status" value="1"/>
</dbReference>
<evidence type="ECO:0000259" key="5">
    <source>
        <dbReference type="PROSITE" id="PS51755"/>
    </source>
</evidence>
<organism evidence="6 7">
    <name type="scientific">Ruegeria sediminis</name>
    <dbReference type="NCBI Taxonomy" id="2583820"/>
    <lineage>
        <taxon>Bacteria</taxon>
        <taxon>Pseudomonadati</taxon>
        <taxon>Pseudomonadota</taxon>
        <taxon>Alphaproteobacteria</taxon>
        <taxon>Rhodobacterales</taxon>
        <taxon>Roseobacteraceae</taxon>
        <taxon>Ruegeria</taxon>
    </lineage>
</organism>